<evidence type="ECO:0000313" key="3">
    <source>
        <dbReference type="Proteomes" id="UP000597444"/>
    </source>
</evidence>
<name>A0A8J3N1D1_9CHLR</name>
<sequence length="94" mass="10371">MAERASANQIQGFPVLRSKGCRGLPAGAWGVPSFLPSFARRLRRRAKEKKKGFCGDTPHPGKGLPPSALPLDGRIGKPWNQISQAAKIYFYMLY</sequence>
<proteinExistence type="predicted"/>
<evidence type="ECO:0000256" key="1">
    <source>
        <dbReference type="SAM" id="MobiDB-lite"/>
    </source>
</evidence>
<dbReference type="EMBL" id="BNJK01000001">
    <property type="protein sequence ID" value="GHO92468.1"/>
    <property type="molecule type" value="Genomic_DNA"/>
</dbReference>
<organism evidence="2 3">
    <name type="scientific">Reticulibacter mediterranei</name>
    <dbReference type="NCBI Taxonomy" id="2778369"/>
    <lineage>
        <taxon>Bacteria</taxon>
        <taxon>Bacillati</taxon>
        <taxon>Chloroflexota</taxon>
        <taxon>Ktedonobacteria</taxon>
        <taxon>Ktedonobacterales</taxon>
        <taxon>Reticulibacteraceae</taxon>
        <taxon>Reticulibacter</taxon>
    </lineage>
</organism>
<evidence type="ECO:0000313" key="2">
    <source>
        <dbReference type="EMBL" id="GHO92468.1"/>
    </source>
</evidence>
<protein>
    <submittedName>
        <fullName evidence="2">Uncharacterized protein</fullName>
    </submittedName>
</protein>
<feature type="region of interest" description="Disordered" evidence="1">
    <location>
        <begin position="49"/>
        <end position="68"/>
    </location>
</feature>
<dbReference type="AlphaFoldDB" id="A0A8J3N1D1"/>
<dbReference type="Proteomes" id="UP000597444">
    <property type="component" value="Unassembled WGS sequence"/>
</dbReference>
<keyword evidence="3" id="KW-1185">Reference proteome</keyword>
<reference evidence="2" key="1">
    <citation type="submission" date="2020-10" db="EMBL/GenBank/DDBJ databases">
        <title>Taxonomic study of unclassified bacteria belonging to the class Ktedonobacteria.</title>
        <authorList>
            <person name="Yabe S."/>
            <person name="Wang C.M."/>
            <person name="Zheng Y."/>
            <person name="Sakai Y."/>
            <person name="Cavaletti L."/>
            <person name="Monciardini P."/>
            <person name="Donadio S."/>
        </authorList>
    </citation>
    <scope>NUCLEOTIDE SEQUENCE</scope>
    <source>
        <strain evidence="2">ID150040</strain>
    </source>
</reference>
<comment type="caution">
    <text evidence="2">The sequence shown here is derived from an EMBL/GenBank/DDBJ whole genome shotgun (WGS) entry which is preliminary data.</text>
</comment>
<gene>
    <name evidence="2" type="ORF">KSF_025160</name>
</gene>
<accession>A0A8J3N1D1</accession>